<dbReference type="Gene3D" id="3.60.40.10">
    <property type="entry name" value="PPM-type phosphatase domain"/>
    <property type="match status" value="1"/>
</dbReference>
<keyword evidence="4" id="KW-1185">Reference proteome</keyword>
<keyword evidence="2" id="KW-0812">Transmembrane</keyword>
<dbReference type="HOGENOM" id="CLU_409340_0_0_0"/>
<evidence type="ECO:0000313" key="3">
    <source>
        <dbReference type="EMBL" id="ACZ41959.1"/>
    </source>
</evidence>
<dbReference type="SUPFAM" id="SSF81606">
    <property type="entry name" value="PP2C-like"/>
    <property type="match status" value="1"/>
</dbReference>
<dbReference type="SUPFAM" id="SSF101898">
    <property type="entry name" value="NHL repeat"/>
    <property type="match status" value="1"/>
</dbReference>
<reference evidence="4" key="1">
    <citation type="journal article" date="2010" name="Stand. Genomic Sci.">
        <title>Complete genome sequence of 'Thermobaculum terrenum' type strain (YNP1).</title>
        <authorList>
            <person name="Kiss H."/>
            <person name="Cleland D."/>
            <person name="Lapidus A."/>
            <person name="Lucas S."/>
            <person name="Glavina Del Rio T."/>
            <person name="Nolan M."/>
            <person name="Tice H."/>
            <person name="Han C."/>
            <person name="Goodwin L."/>
            <person name="Pitluck S."/>
            <person name="Liolios K."/>
            <person name="Ivanova N."/>
            <person name="Mavromatis K."/>
            <person name="Ovchinnikova G."/>
            <person name="Pati A."/>
            <person name="Chen A."/>
            <person name="Palaniappan K."/>
            <person name="Land M."/>
            <person name="Hauser L."/>
            <person name="Chang Y."/>
            <person name="Jeffries C."/>
            <person name="Lu M."/>
            <person name="Brettin T."/>
            <person name="Detter J."/>
            <person name="Goker M."/>
            <person name="Tindall B."/>
            <person name="Beck B."/>
            <person name="McDermott T."/>
            <person name="Woyke T."/>
            <person name="Bristow J."/>
            <person name="Eisen J."/>
            <person name="Markowitz V."/>
            <person name="Hugenholtz P."/>
            <person name="Kyrpides N."/>
            <person name="Klenk H."/>
            <person name="Cheng J."/>
        </authorList>
    </citation>
    <scope>NUCLEOTIDE SEQUENCE [LARGE SCALE GENOMIC DNA]</scope>
    <source>
        <strain evidence="4">ATCC BAA-798 / YNP1</strain>
    </source>
</reference>
<dbReference type="InterPro" id="IPR011042">
    <property type="entry name" value="6-blade_b-propeller_TolB-like"/>
</dbReference>
<sequence length="671" mass="73631">MSKIQVNTAQIGIISGIRQDQTDFALEGGRDRPSRILRSRGKLWILTQPACPSVGATTAAKLVMETVEESYYTSNSPTITGALEEAINQANRLMYEYNSGAPIHKQAYLGISCIVLHDQEVYIAQVQPAAILVIHGGEVSFFPPDGPLPEEELTPLGLEQRAEVELHRSGFMQGDTVVALSTDLASALYESAKEEFLYDDYEVIIDKLFALSIERSILDGHALVIEFPDSPNKRPISSNIPSWQSISTWVQNKLKIDGHLVHKGSKDKHTPNTDDQGWPIPLVRIKSSNGFWTSAGRILKHRFQSRALIARTASIIGIVLIFALAMALGARAFEGFQRVNKVENLLSRAQKEISAAHNTSLQEAVRHLQNAQSLVADAEKIDPSSTKIAVVRAAIQSNWEKVRKIEHLKNLKLLGTVPGLRTSADAKIILLDNKVVVLNKDSGRVYIKNITGGGPGFISPSRSVRFIGISWREGGLLILDRAGRLFDYDFTSGRWTQTRLGGNWDWDKVTGFDTYGTRAYVSLKGFNGILEYDIRNPGAASIIRGNRKGITFSSSSLGADGNVWALSPRDGSLIQITDGKINKKLWIEASPPVTAPFGIVALDTNQHLYFLDEGRDRILEMSADGQLVAQLIPDLPGRVTGNISAVFVDEANAKLILLAGNKLYYGKLPSS</sequence>
<protein>
    <recommendedName>
        <fullName evidence="5">PPM-type phosphatase domain-containing protein</fullName>
    </recommendedName>
</protein>
<feature type="transmembrane region" description="Helical" evidence="2">
    <location>
        <begin position="308"/>
        <end position="330"/>
    </location>
</feature>
<dbReference type="Proteomes" id="UP000000323">
    <property type="component" value="Chromosome 1"/>
</dbReference>
<proteinExistence type="predicted"/>
<evidence type="ECO:0000256" key="2">
    <source>
        <dbReference type="SAM" id="Phobius"/>
    </source>
</evidence>
<dbReference type="RefSeq" id="WP_012874994.1">
    <property type="nucleotide sequence ID" value="NC_013525.1"/>
</dbReference>
<dbReference type="InterPro" id="IPR036457">
    <property type="entry name" value="PPM-type-like_dom_sf"/>
</dbReference>
<dbReference type="STRING" id="525904.Tter_1043"/>
<keyword evidence="2" id="KW-0472">Membrane</keyword>
<gene>
    <name evidence="3" type="ordered locus">Tter_1043</name>
</gene>
<evidence type="ECO:0000256" key="1">
    <source>
        <dbReference type="SAM" id="Coils"/>
    </source>
</evidence>
<dbReference type="AlphaFoldDB" id="D1CGA3"/>
<dbReference type="OrthoDB" id="135066at2"/>
<dbReference type="KEGG" id="ttr:Tter_1043"/>
<keyword evidence="2" id="KW-1133">Transmembrane helix</keyword>
<dbReference type="Gene3D" id="2.120.10.30">
    <property type="entry name" value="TolB, C-terminal domain"/>
    <property type="match status" value="1"/>
</dbReference>
<evidence type="ECO:0000313" key="4">
    <source>
        <dbReference type="Proteomes" id="UP000000323"/>
    </source>
</evidence>
<organism evidence="3 4">
    <name type="scientific">Thermobaculum terrenum (strain ATCC BAA-798 / CCMEE 7001 / YNP1)</name>
    <dbReference type="NCBI Taxonomy" id="525904"/>
    <lineage>
        <taxon>Bacteria</taxon>
        <taxon>Bacillati</taxon>
        <taxon>Chloroflexota</taxon>
        <taxon>Chloroflexia</taxon>
        <taxon>Candidatus Thermobaculales</taxon>
        <taxon>Candidatus Thermobaculaceae</taxon>
        <taxon>Thermobaculum</taxon>
    </lineage>
</organism>
<dbReference type="eggNOG" id="COG3391">
    <property type="taxonomic scope" value="Bacteria"/>
</dbReference>
<accession>D1CGA3</accession>
<evidence type="ECO:0008006" key="5">
    <source>
        <dbReference type="Google" id="ProtNLM"/>
    </source>
</evidence>
<keyword evidence="1" id="KW-0175">Coiled coil</keyword>
<name>D1CGA3_THET1</name>
<dbReference type="EMBL" id="CP001825">
    <property type="protein sequence ID" value="ACZ41959.1"/>
    <property type="molecule type" value="Genomic_DNA"/>
</dbReference>
<feature type="coiled-coil region" evidence="1">
    <location>
        <begin position="339"/>
        <end position="381"/>
    </location>
</feature>